<dbReference type="SUPFAM" id="SSF52141">
    <property type="entry name" value="Uracil-DNA glycosylase-like"/>
    <property type="match status" value="1"/>
</dbReference>
<dbReference type="EMBL" id="JAATLK010000001">
    <property type="protein sequence ID" value="NIZ47230.1"/>
    <property type="molecule type" value="Genomic_DNA"/>
</dbReference>
<evidence type="ECO:0000313" key="9">
    <source>
        <dbReference type="EMBL" id="NIZ47230.1"/>
    </source>
</evidence>
<evidence type="ECO:0000256" key="3">
    <source>
        <dbReference type="ARBA" id="ARBA00022763"/>
    </source>
</evidence>
<dbReference type="RefSeq" id="WP_167703651.1">
    <property type="nucleotide sequence ID" value="NZ_CP118168.1"/>
</dbReference>
<name>A0A968GFB5_9SPIO</name>
<accession>A0A968GFB5</accession>
<comment type="caution">
    <text evidence="9">The sequence shown here is derived from an EMBL/GenBank/DDBJ whole genome shotgun (WGS) entry which is preliminary data.</text>
</comment>
<dbReference type="Proteomes" id="UP000752013">
    <property type="component" value="Unassembled WGS sequence"/>
</dbReference>
<evidence type="ECO:0000259" key="8">
    <source>
        <dbReference type="Pfam" id="PF03167"/>
    </source>
</evidence>
<sequence>MSVEPLDTLWRITHQIEALILYDGWALDNVVDIRSKMEKSQDTLEQSANVVEDGYSFLSTISHESSTELLDNKQEDNIVSEQSTVAHLKPDTVLSSDWQELQRQLKQMDYQPLHAFTLNPSVMVIVSYDGDHYHDAQEYIYKWMDAIHLKEESVYITRVMKARRDETYIEILPQEGDVVKQEIALIQPQSILVCGRLAYESLFNHVASISKSRMKKHRYVDVPVVVTYDPQTVLQFPILRKDVWADIQRLQKLLERGF</sequence>
<keyword evidence="6" id="KW-0411">Iron-sulfur</keyword>
<evidence type="ECO:0000256" key="1">
    <source>
        <dbReference type="ARBA" id="ARBA00022485"/>
    </source>
</evidence>
<dbReference type="GO" id="GO:0051539">
    <property type="term" value="F:4 iron, 4 sulfur cluster binding"/>
    <property type="evidence" value="ECO:0007669"/>
    <property type="project" value="UniProtKB-KW"/>
</dbReference>
<organism evidence="9 10">
    <name type="scientific">Entomospira nematocerorum</name>
    <dbReference type="NCBI Taxonomy" id="2719987"/>
    <lineage>
        <taxon>Bacteria</taxon>
        <taxon>Pseudomonadati</taxon>
        <taxon>Spirochaetota</taxon>
        <taxon>Spirochaetia</taxon>
        <taxon>Spirochaetales</taxon>
        <taxon>Spirochaetaceae</taxon>
        <taxon>Entomospira</taxon>
    </lineage>
</organism>
<proteinExistence type="predicted"/>
<feature type="domain" description="Uracil-DNA glycosylase-like" evidence="8">
    <location>
        <begin position="129"/>
        <end position="246"/>
    </location>
</feature>
<keyword evidence="1" id="KW-0004">4Fe-4S</keyword>
<dbReference type="AlphaFoldDB" id="A0A968GFB5"/>
<dbReference type="InterPro" id="IPR005122">
    <property type="entry name" value="Uracil-DNA_glycosylase-like"/>
</dbReference>
<keyword evidence="10" id="KW-1185">Reference proteome</keyword>
<keyword evidence="4" id="KW-0378">Hydrolase</keyword>
<dbReference type="Gene3D" id="3.40.470.10">
    <property type="entry name" value="Uracil-DNA glycosylase-like domain"/>
    <property type="match status" value="1"/>
</dbReference>
<keyword evidence="2" id="KW-0479">Metal-binding</keyword>
<evidence type="ECO:0000256" key="5">
    <source>
        <dbReference type="ARBA" id="ARBA00023004"/>
    </source>
</evidence>
<dbReference type="GO" id="GO:0097506">
    <property type="term" value="F:deaminated base DNA N-glycosylase activity"/>
    <property type="evidence" value="ECO:0007669"/>
    <property type="project" value="UniProtKB-ARBA"/>
</dbReference>
<dbReference type="Pfam" id="PF03167">
    <property type="entry name" value="UDG"/>
    <property type="match status" value="1"/>
</dbReference>
<reference evidence="9" key="1">
    <citation type="submission" date="2020-03" db="EMBL/GenBank/DDBJ databases">
        <title>Spirochaetal bacteria isolated from arthropods constitute a novel genus Entomospira genus novum within the order Spirochaetales.</title>
        <authorList>
            <person name="Grana-Miraglia L."/>
            <person name="Sikutova S."/>
            <person name="Fingerle V."/>
            <person name="Sing A."/>
            <person name="Castillo-Ramirez S."/>
            <person name="Margos G."/>
            <person name="Rudolf I."/>
        </authorList>
    </citation>
    <scope>NUCLEOTIDE SEQUENCE</scope>
    <source>
        <strain evidence="9">BR208</strain>
    </source>
</reference>
<dbReference type="PANTHER" id="PTHR33693:SF1">
    <property type="entry name" value="TYPE-4 URACIL-DNA GLYCOSYLASE"/>
    <property type="match status" value="1"/>
</dbReference>
<dbReference type="InterPro" id="IPR036895">
    <property type="entry name" value="Uracil-DNA_glycosylase-like_sf"/>
</dbReference>
<keyword evidence="7" id="KW-0234">DNA repair</keyword>
<evidence type="ECO:0000256" key="4">
    <source>
        <dbReference type="ARBA" id="ARBA00022801"/>
    </source>
</evidence>
<dbReference type="PANTHER" id="PTHR33693">
    <property type="entry name" value="TYPE-5 URACIL-DNA GLYCOSYLASE"/>
    <property type="match status" value="1"/>
</dbReference>
<protein>
    <recommendedName>
        <fullName evidence="8">Uracil-DNA glycosylase-like domain-containing protein</fullName>
    </recommendedName>
</protein>
<evidence type="ECO:0000256" key="2">
    <source>
        <dbReference type="ARBA" id="ARBA00022723"/>
    </source>
</evidence>
<evidence type="ECO:0000256" key="6">
    <source>
        <dbReference type="ARBA" id="ARBA00023014"/>
    </source>
</evidence>
<keyword evidence="3" id="KW-0227">DNA damage</keyword>
<gene>
    <name evidence="9" type="ORF">HCT46_04785</name>
</gene>
<dbReference type="GO" id="GO:0046872">
    <property type="term" value="F:metal ion binding"/>
    <property type="evidence" value="ECO:0007669"/>
    <property type="project" value="UniProtKB-KW"/>
</dbReference>
<dbReference type="InterPro" id="IPR051536">
    <property type="entry name" value="UDG_Type-4/5"/>
</dbReference>
<dbReference type="GO" id="GO:0006281">
    <property type="term" value="P:DNA repair"/>
    <property type="evidence" value="ECO:0007669"/>
    <property type="project" value="UniProtKB-KW"/>
</dbReference>
<evidence type="ECO:0000313" key="10">
    <source>
        <dbReference type="Proteomes" id="UP000752013"/>
    </source>
</evidence>
<evidence type="ECO:0000256" key="7">
    <source>
        <dbReference type="ARBA" id="ARBA00023204"/>
    </source>
</evidence>
<keyword evidence="5" id="KW-0408">Iron</keyword>